<evidence type="ECO:0000313" key="2">
    <source>
        <dbReference type="EMBL" id="KAE9543753.1"/>
    </source>
</evidence>
<dbReference type="InterPro" id="IPR036691">
    <property type="entry name" value="Endo/exonu/phosph_ase_sf"/>
</dbReference>
<dbReference type="AlphaFoldDB" id="A0A6G0U486"/>
<dbReference type="EMBL" id="VYZN01000007">
    <property type="protein sequence ID" value="KAE9543753.1"/>
    <property type="molecule type" value="Genomic_DNA"/>
</dbReference>
<proteinExistence type="predicted"/>
<feature type="compositionally biased region" description="Acidic residues" evidence="1">
    <location>
        <begin position="47"/>
        <end position="59"/>
    </location>
</feature>
<sequence>MFIIPLRLGYHYLWCIFIVKTLSNNNMKPSYNEGEDREASSESDVSMNDEDDDTGDDDLLLPYSDFRRFRRAHKYSEDKFINNPFGYPCSVCDRLWFQQDLKSAVGDICFAECKRPNGQIIFIVAVYISPNSNIPDIIRFLHKSLLPYTPVGGSELGTGEDKIPIILSGDFNVRFDCPESQPLTDFLRQKFNLTMNNNPTIPTTRSGTTIDAIFTRYLNNVQSQNYISYFSYHKPIITVVPIEPQNSEFQNKNNEMESSTFIKLQIEEMYEQRETNFTVADKEEKIHKQKIRIINQKN</sequence>
<evidence type="ECO:0000313" key="3">
    <source>
        <dbReference type="Proteomes" id="UP000475862"/>
    </source>
</evidence>
<dbReference type="OrthoDB" id="6625108at2759"/>
<evidence type="ECO:0008006" key="4">
    <source>
        <dbReference type="Google" id="ProtNLM"/>
    </source>
</evidence>
<reference evidence="2 3" key="1">
    <citation type="submission" date="2019-08" db="EMBL/GenBank/DDBJ databases">
        <title>The genome of the soybean aphid Biotype 1, its phylome, world population structure and adaptation to the North American continent.</title>
        <authorList>
            <person name="Giordano R."/>
            <person name="Donthu R.K."/>
            <person name="Hernandez A.G."/>
            <person name="Wright C.L."/>
            <person name="Zimin A.V."/>
        </authorList>
    </citation>
    <scope>NUCLEOTIDE SEQUENCE [LARGE SCALE GENOMIC DNA]</scope>
    <source>
        <tissue evidence="2">Whole aphids</tissue>
    </source>
</reference>
<dbReference type="Gene3D" id="3.60.10.10">
    <property type="entry name" value="Endonuclease/exonuclease/phosphatase"/>
    <property type="match status" value="1"/>
</dbReference>
<evidence type="ECO:0000256" key="1">
    <source>
        <dbReference type="SAM" id="MobiDB-lite"/>
    </source>
</evidence>
<gene>
    <name evidence="2" type="ORF">AGLY_002149</name>
</gene>
<feature type="region of interest" description="Disordered" evidence="1">
    <location>
        <begin position="29"/>
        <end position="59"/>
    </location>
</feature>
<name>A0A6G0U486_APHGL</name>
<keyword evidence="3" id="KW-1185">Reference proteome</keyword>
<comment type="caution">
    <text evidence="2">The sequence shown here is derived from an EMBL/GenBank/DDBJ whole genome shotgun (WGS) entry which is preliminary data.</text>
</comment>
<accession>A0A6G0U486</accession>
<dbReference type="SUPFAM" id="SSF56219">
    <property type="entry name" value="DNase I-like"/>
    <property type="match status" value="1"/>
</dbReference>
<organism evidence="2 3">
    <name type="scientific">Aphis glycines</name>
    <name type="common">Soybean aphid</name>
    <dbReference type="NCBI Taxonomy" id="307491"/>
    <lineage>
        <taxon>Eukaryota</taxon>
        <taxon>Metazoa</taxon>
        <taxon>Ecdysozoa</taxon>
        <taxon>Arthropoda</taxon>
        <taxon>Hexapoda</taxon>
        <taxon>Insecta</taxon>
        <taxon>Pterygota</taxon>
        <taxon>Neoptera</taxon>
        <taxon>Paraneoptera</taxon>
        <taxon>Hemiptera</taxon>
        <taxon>Sternorrhyncha</taxon>
        <taxon>Aphidomorpha</taxon>
        <taxon>Aphidoidea</taxon>
        <taxon>Aphididae</taxon>
        <taxon>Aphidini</taxon>
        <taxon>Aphis</taxon>
        <taxon>Aphis</taxon>
    </lineage>
</organism>
<dbReference type="Proteomes" id="UP000475862">
    <property type="component" value="Unassembled WGS sequence"/>
</dbReference>
<protein>
    <recommendedName>
        <fullName evidence="4">Endonuclease/exonuclease/phosphatase domain-containing protein</fullName>
    </recommendedName>
</protein>